<feature type="region of interest" description="Disordered" evidence="1">
    <location>
        <begin position="1"/>
        <end position="20"/>
    </location>
</feature>
<accession>A0ABN1VWF1</accession>
<proteinExistence type="predicted"/>
<organism evidence="2 3">
    <name type="scientific">Rhodoglobus aureus</name>
    <dbReference type="NCBI Taxonomy" id="191497"/>
    <lineage>
        <taxon>Bacteria</taxon>
        <taxon>Bacillati</taxon>
        <taxon>Actinomycetota</taxon>
        <taxon>Actinomycetes</taxon>
        <taxon>Micrococcales</taxon>
        <taxon>Microbacteriaceae</taxon>
        <taxon>Rhodoglobus</taxon>
    </lineage>
</organism>
<comment type="caution">
    <text evidence="2">The sequence shown here is derived from an EMBL/GenBank/DDBJ whole genome shotgun (WGS) entry which is preliminary data.</text>
</comment>
<gene>
    <name evidence="2" type="ORF">GCM10009655_25430</name>
</gene>
<evidence type="ECO:0000313" key="2">
    <source>
        <dbReference type="EMBL" id="GAA1225655.1"/>
    </source>
</evidence>
<evidence type="ECO:0000313" key="3">
    <source>
        <dbReference type="Proteomes" id="UP001500943"/>
    </source>
</evidence>
<evidence type="ECO:0000256" key="1">
    <source>
        <dbReference type="SAM" id="MobiDB-lite"/>
    </source>
</evidence>
<sequence>MVGGNFHSNRTARARHETEHPRWAPALRRLVLEFAEKAVVKKVFRELGHQRGRQAQRAGELCSGCRTVCTEVSKDC</sequence>
<feature type="compositionally biased region" description="Polar residues" evidence="1">
    <location>
        <begin position="1"/>
        <end position="11"/>
    </location>
</feature>
<dbReference type="Proteomes" id="UP001500943">
    <property type="component" value="Unassembled WGS sequence"/>
</dbReference>
<protein>
    <submittedName>
        <fullName evidence="2">Uncharacterized protein</fullName>
    </submittedName>
</protein>
<reference evidence="2 3" key="1">
    <citation type="journal article" date="2019" name="Int. J. Syst. Evol. Microbiol.">
        <title>The Global Catalogue of Microorganisms (GCM) 10K type strain sequencing project: providing services to taxonomists for standard genome sequencing and annotation.</title>
        <authorList>
            <consortium name="The Broad Institute Genomics Platform"/>
            <consortium name="The Broad Institute Genome Sequencing Center for Infectious Disease"/>
            <person name="Wu L."/>
            <person name="Ma J."/>
        </authorList>
    </citation>
    <scope>NUCLEOTIDE SEQUENCE [LARGE SCALE GENOMIC DNA]</scope>
    <source>
        <strain evidence="2 3">JCM 12762</strain>
    </source>
</reference>
<name>A0ABN1VWF1_9MICO</name>
<dbReference type="EMBL" id="BAAAKW010000064">
    <property type="protein sequence ID" value="GAA1225655.1"/>
    <property type="molecule type" value="Genomic_DNA"/>
</dbReference>
<keyword evidence="3" id="KW-1185">Reference proteome</keyword>